<dbReference type="Proteomes" id="UP001500063">
    <property type="component" value="Unassembled WGS sequence"/>
</dbReference>
<dbReference type="RefSeq" id="WP_344118415.1">
    <property type="nucleotide sequence ID" value="NZ_BAAABW010000016.1"/>
</dbReference>
<dbReference type="InterPro" id="IPR036661">
    <property type="entry name" value="Luciferase-like_sf"/>
</dbReference>
<dbReference type="Pfam" id="PF00296">
    <property type="entry name" value="Bac_luciferase"/>
    <property type="match status" value="1"/>
</dbReference>
<gene>
    <name evidence="3" type="ORF">GCM10010319_32370</name>
</gene>
<sequence>MRLAANLVYQGAGELARAAEELDYGVVLSGEGYRNDAVSVLGLAAGRTRRIGLASGIMQIPARPPGLAALTAATLDALSGGRFRLGLGVSNPDVSDGWYGVPFDKPLARTREYVDIVRRALRGEPLRYEGEHFRLPAAGRTGAPLHITTELPRPHIPVYLAAVGAGSLKLAGEIADGWIGVFTSPEAVAGAVAGIRAGRERAGRDMAGFDVLPSLPTAFADDVESAVDQLRDHYVYMLGIGDPATNFYCSMARRMGYEAEMERFTERISAGDRAGAARAIPAGFVDRTAMVGPVPRVAERMREFAEAGVTTLGVMLSPARTDHDGRLRILRLAAEALEVSGVG</sequence>
<evidence type="ECO:0000313" key="4">
    <source>
        <dbReference type="Proteomes" id="UP001500063"/>
    </source>
</evidence>
<dbReference type="InterPro" id="IPR050564">
    <property type="entry name" value="F420-G6PD/mer"/>
</dbReference>
<name>A0ABN0X1H6_9ACTN</name>
<reference evidence="3 4" key="1">
    <citation type="journal article" date="2019" name="Int. J. Syst. Evol. Microbiol.">
        <title>The Global Catalogue of Microorganisms (GCM) 10K type strain sequencing project: providing services to taxonomists for standard genome sequencing and annotation.</title>
        <authorList>
            <consortium name="The Broad Institute Genomics Platform"/>
            <consortium name="The Broad Institute Genome Sequencing Center for Infectious Disease"/>
            <person name="Wu L."/>
            <person name="Ma J."/>
        </authorList>
    </citation>
    <scope>NUCLEOTIDE SEQUENCE [LARGE SCALE GENOMIC DNA]</scope>
    <source>
        <strain evidence="3 4">JCM 4565</strain>
    </source>
</reference>
<proteinExistence type="predicted"/>
<feature type="domain" description="Luciferase-like" evidence="2">
    <location>
        <begin position="9"/>
        <end position="310"/>
    </location>
</feature>
<evidence type="ECO:0000259" key="2">
    <source>
        <dbReference type="Pfam" id="PF00296"/>
    </source>
</evidence>
<comment type="caution">
    <text evidence="3">The sequence shown here is derived from an EMBL/GenBank/DDBJ whole genome shotgun (WGS) entry which is preliminary data.</text>
</comment>
<dbReference type="Gene3D" id="3.20.20.30">
    <property type="entry name" value="Luciferase-like domain"/>
    <property type="match status" value="1"/>
</dbReference>
<accession>A0ABN0X1H6</accession>
<dbReference type="CDD" id="cd01097">
    <property type="entry name" value="Tetrahydromethanopterin_reductase"/>
    <property type="match status" value="1"/>
</dbReference>
<protein>
    <submittedName>
        <fullName evidence="3">LLM class F420-dependent oxidoreductase</fullName>
    </submittedName>
</protein>
<dbReference type="PANTHER" id="PTHR43244">
    <property type="match status" value="1"/>
</dbReference>
<dbReference type="EMBL" id="BAAABW010000016">
    <property type="protein sequence ID" value="GAA0352778.1"/>
    <property type="molecule type" value="Genomic_DNA"/>
</dbReference>
<dbReference type="PANTHER" id="PTHR43244:SF1">
    <property type="entry name" value="5,10-METHYLENETETRAHYDROMETHANOPTERIN REDUCTASE"/>
    <property type="match status" value="1"/>
</dbReference>
<keyword evidence="4" id="KW-1185">Reference proteome</keyword>
<evidence type="ECO:0000313" key="3">
    <source>
        <dbReference type="EMBL" id="GAA0352778.1"/>
    </source>
</evidence>
<dbReference type="SUPFAM" id="SSF51679">
    <property type="entry name" value="Bacterial luciferase-like"/>
    <property type="match status" value="1"/>
</dbReference>
<evidence type="ECO:0000256" key="1">
    <source>
        <dbReference type="ARBA" id="ARBA00023002"/>
    </source>
</evidence>
<keyword evidence="1" id="KW-0560">Oxidoreductase</keyword>
<organism evidence="3 4">
    <name type="scientific">Streptomyces blastmyceticus</name>
    <dbReference type="NCBI Taxonomy" id="68180"/>
    <lineage>
        <taxon>Bacteria</taxon>
        <taxon>Bacillati</taxon>
        <taxon>Actinomycetota</taxon>
        <taxon>Actinomycetes</taxon>
        <taxon>Kitasatosporales</taxon>
        <taxon>Streptomycetaceae</taxon>
        <taxon>Streptomyces</taxon>
    </lineage>
</organism>
<dbReference type="InterPro" id="IPR011251">
    <property type="entry name" value="Luciferase-like_dom"/>
</dbReference>